<reference evidence="2 3" key="1">
    <citation type="submission" date="2019-10" db="EMBL/GenBank/DDBJ databases">
        <authorList>
            <person name="Palmer J.M."/>
        </authorList>
    </citation>
    <scope>NUCLEOTIDE SEQUENCE [LARGE SCALE GENOMIC DNA]</scope>
    <source>
        <strain evidence="2 3">TWF730</strain>
    </source>
</reference>
<evidence type="ECO:0000256" key="1">
    <source>
        <dbReference type="SAM" id="MobiDB-lite"/>
    </source>
</evidence>
<protein>
    <recommendedName>
        <fullName evidence="4">F-box domain-containing protein</fullName>
    </recommendedName>
</protein>
<dbReference type="EMBL" id="JAVHNS010000005">
    <property type="protein sequence ID" value="KAK6353841.1"/>
    <property type="molecule type" value="Genomic_DNA"/>
</dbReference>
<keyword evidence="3" id="KW-1185">Reference proteome</keyword>
<comment type="caution">
    <text evidence="2">The sequence shown here is derived from an EMBL/GenBank/DDBJ whole genome shotgun (WGS) entry which is preliminary data.</text>
</comment>
<proteinExistence type="predicted"/>
<gene>
    <name evidence="2" type="ORF">TWF730_008264</name>
</gene>
<dbReference type="Proteomes" id="UP001373714">
    <property type="component" value="Unassembled WGS sequence"/>
</dbReference>
<dbReference type="PANTHER" id="PTHR42085">
    <property type="entry name" value="F-BOX DOMAIN-CONTAINING PROTEIN"/>
    <property type="match status" value="1"/>
</dbReference>
<evidence type="ECO:0008006" key="4">
    <source>
        <dbReference type="Google" id="ProtNLM"/>
    </source>
</evidence>
<accession>A0AAV9V1Z3</accession>
<dbReference type="AlphaFoldDB" id="A0AAV9V1Z3"/>
<evidence type="ECO:0000313" key="3">
    <source>
        <dbReference type="Proteomes" id="UP001373714"/>
    </source>
</evidence>
<sequence>MSSQSSRFSGSRDDTTSAPKLPPFLSLPREIRDEIYSYLLLFNPPEAFHVYLDRPVEMPYLAVCLLRVNEQIHDEASEFLYSRNTFPILIRIGSFISHNWRNGDEEGNKTGHGFRTGYSSHWEHFDHQALLPQRFHELIKMSAQTTVKMRMQENDGIRHPDEEVPPIPAPRYCCHIRRLKVDVLDYRTSGYLTGPTIVPPDIRPTLQTLFQPFTHRLKNIFERAGDSLKIDIDVISVEHMRNTGRLFINKSSDQTHYEKRRGGPATDRRADAYYFPVYGDLVRMVWPFTTGPWRYGIRTHIDGVFGDKTQSIIEDCNQNAVLDGSIMECRPYFVASGFYWVSTSGKRFVQVNYGPGFW</sequence>
<organism evidence="2 3">
    <name type="scientific">Orbilia blumenaviensis</name>
    <dbReference type="NCBI Taxonomy" id="1796055"/>
    <lineage>
        <taxon>Eukaryota</taxon>
        <taxon>Fungi</taxon>
        <taxon>Dikarya</taxon>
        <taxon>Ascomycota</taxon>
        <taxon>Pezizomycotina</taxon>
        <taxon>Orbiliomycetes</taxon>
        <taxon>Orbiliales</taxon>
        <taxon>Orbiliaceae</taxon>
        <taxon>Orbilia</taxon>
    </lineage>
</organism>
<feature type="region of interest" description="Disordered" evidence="1">
    <location>
        <begin position="1"/>
        <end position="21"/>
    </location>
</feature>
<dbReference type="PANTHER" id="PTHR42085:SF2">
    <property type="entry name" value="F-BOX DOMAIN-CONTAINING PROTEIN"/>
    <property type="match status" value="1"/>
</dbReference>
<name>A0AAV9V1Z3_9PEZI</name>
<dbReference type="InterPro" id="IPR038883">
    <property type="entry name" value="AN11006-like"/>
</dbReference>
<evidence type="ECO:0000313" key="2">
    <source>
        <dbReference type="EMBL" id="KAK6353841.1"/>
    </source>
</evidence>